<dbReference type="PROSITE" id="PS50889">
    <property type="entry name" value="S4"/>
    <property type="match status" value="1"/>
</dbReference>
<dbReference type="InterPro" id="IPR020103">
    <property type="entry name" value="PsdUridine_synth_cat_dom_sf"/>
</dbReference>
<sequence>MSNERVQKVLAKAGKGSRRDMERAIEEGRVKVNGELAKLGDRVGASDTLELDGKPIKVEETRVRRVLVYNKPEGEVCTRRDPEGRPTVFDRLPQLEGERWIVVGRLDLNTSGLLLFTNDGELANRLMHPSRQIDREYAVRVLGEVTPEHVETMHAGVELEDGPARFTDIQEFGGSGANTWYHVVILEGRNREVRRLWESQGLKVSRLKRVRYGSVFLDADVRAGTWKELPKAEIDKLARQVELEPAPWKSIVQGQHDPNRRKMQRQRTRRAVRGRKGSLARPVRKSV</sequence>
<dbReference type="Gene3D" id="3.30.2350.10">
    <property type="entry name" value="Pseudouridine synthase"/>
    <property type="match status" value="1"/>
</dbReference>
<evidence type="ECO:0000313" key="11">
    <source>
        <dbReference type="EMBL" id="GGX60711.1"/>
    </source>
</evidence>
<dbReference type="CDD" id="cd00165">
    <property type="entry name" value="S4"/>
    <property type="match status" value="1"/>
</dbReference>
<dbReference type="SMART" id="SM00363">
    <property type="entry name" value="S4"/>
    <property type="match status" value="1"/>
</dbReference>
<dbReference type="Pfam" id="PF00849">
    <property type="entry name" value="PseudoU_synth_2"/>
    <property type="match status" value="1"/>
</dbReference>
<keyword evidence="4 8" id="KW-0413">Isomerase</keyword>
<reference evidence="11" key="1">
    <citation type="journal article" date="2014" name="Int. J. Syst. Evol. Microbiol.">
        <title>Complete genome sequence of Corynebacterium casei LMG S-19264T (=DSM 44701T), isolated from a smear-ripened cheese.</title>
        <authorList>
            <consortium name="US DOE Joint Genome Institute (JGI-PGF)"/>
            <person name="Walter F."/>
            <person name="Albersmeier A."/>
            <person name="Kalinowski J."/>
            <person name="Ruckert C."/>
        </authorList>
    </citation>
    <scope>NUCLEOTIDE SEQUENCE</scope>
    <source>
        <strain evidence="11">KCTC 22169</strain>
    </source>
</reference>
<dbReference type="Pfam" id="PF01479">
    <property type="entry name" value="S4"/>
    <property type="match status" value="1"/>
</dbReference>
<dbReference type="PANTHER" id="PTHR47683:SF3">
    <property type="entry name" value="RIBOSOMAL LARGE SUBUNIT PSEUDOURIDINE SYNTHASE B"/>
    <property type="match status" value="1"/>
</dbReference>
<dbReference type="SUPFAM" id="SSF55174">
    <property type="entry name" value="Alpha-L RNA-binding motif"/>
    <property type="match status" value="1"/>
</dbReference>
<gene>
    <name evidence="11" type="ORF">GCM10007392_30920</name>
</gene>
<dbReference type="RefSeq" id="WP_189610263.1">
    <property type="nucleotide sequence ID" value="NZ_BMXR01000007.1"/>
</dbReference>
<dbReference type="InterPro" id="IPR050343">
    <property type="entry name" value="RsuA_PseudoU_synthase"/>
</dbReference>
<protein>
    <recommendedName>
        <fullName evidence="8">Pseudouridine synthase</fullName>
        <ecNumber evidence="8">5.4.99.-</ecNumber>
    </recommendedName>
</protein>
<dbReference type="GO" id="GO:0000455">
    <property type="term" value="P:enzyme-directed rRNA pseudouridine synthesis"/>
    <property type="evidence" value="ECO:0007669"/>
    <property type="project" value="UniProtKB-ARBA"/>
</dbReference>
<evidence type="ECO:0000313" key="12">
    <source>
        <dbReference type="Proteomes" id="UP000626148"/>
    </source>
</evidence>
<dbReference type="InterPro" id="IPR036986">
    <property type="entry name" value="S4_RNA-bd_sf"/>
</dbReference>
<feature type="region of interest" description="Disordered" evidence="9">
    <location>
        <begin position="1"/>
        <end position="22"/>
    </location>
</feature>
<name>A0A918NE92_9GAMM</name>
<dbReference type="PROSITE" id="PS01149">
    <property type="entry name" value="PSI_RSU"/>
    <property type="match status" value="1"/>
</dbReference>
<dbReference type="Proteomes" id="UP000626148">
    <property type="component" value="Unassembled WGS sequence"/>
</dbReference>
<dbReference type="EC" id="5.4.99.-" evidence="8"/>
<comment type="catalytic activity">
    <reaction evidence="5">
        <text>uridine(2605) in 23S rRNA = pseudouridine(2605) in 23S rRNA</text>
        <dbReference type="Rhea" id="RHEA:42520"/>
        <dbReference type="Rhea" id="RHEA-COMP:10095"/>
        <dbReference type="Rhea" id="RHEA-COMP:10096"/>
        <dbReference type="ChEBI" id="CHEBI:65314"/>
        <dbReference type="ChEBI" id="CHEBI:65315"/>
        <dbReference type="EC" id="5.4.99.22"/>
    </reaction>
</comment>
<evidence type="ECO:0000256" key="8">
    <source>
        <dbReference type="RuleBase" id="RU003887"/>
    </source>
</evidence>
<dbReference type="GO" id="GO:0003723">
    <property type="term" value="F:RNA binding"/>
    <property type="evidence" value="ECO:0007669"/>
    <property type="project" value="UniProtKB-KW"/>
</dbReference>
<evidence type="ECO:0000256" key="1">
    <source>
        <dbReference type="ARBA" id="ARBA00008348"/>
    </source>
</evidence>
<feature type="region of interest" description="Disordered" evidence="9">
    <location>
        <begin position="250"/>
        <end position="287"/>
    </location>
</feature>
<dbReference type="FunFam" id="3.30.70.580:FF:000009">
    <property type="entry name" value="Pseudouridine synthase"/>
    <property type="match status" value="1"/>
</dbReference>
<dbReference type="InterPro" id="IPR018496">
    <property type="entry name" value="PsdUridine_synth_RsuA/RluB_CS"/>
</dbReference>
<dbReference type="EMBL" id="BMXR01000007">
    <property type="protein sequence ID" value="GGX60711.1"/>
    <property type="molecule type" value="Genomic_DNA"/>
</dbReference>
<accession>A0A918NE92</accession>
<organism evidence="11 12">
    <name type="scientific">Saccharospirillum salsuginis</name>
    <dbReference type="NCBI Taxonomy" id="418750"/>
    <lineage>
        <taxon>Bacteria</taxon>
        <taxon>Pseudomonadati</taxon>
        <taxon>Pseudomonadota</taxon>
        <taxon>Gammaproteobacteria</taxon>
        <taxon>Oceanospirillales</taxon>
        <taxon>Saccharospirillaceae</taxon>
        <taxon>Saccharospirillum</taxon>
    </lineage>
</organism>
<dbReference type="AlphaFoldDB" id="A0A918NE92"/>
<comment type="function">
    <text evidence="6">Responsible for synthesis of pseudouridine from uracil-2605 in 23S ribosomal RNA.</text>
</comment>
<dbReference type="Gene3D" id="3.10.290.10">
    <property type="entry name" value="RNA-binding S4 domain"/>
    <property type="match status" value="1"/>
</dbReference>
<reference evidence="11" key="2">
    <citation type="submission" date="2020-09" db="EMBL/GenBank/DDBJ databases">
        <authorList>
            <person name="Sun Q."/>
            <person name="Kim S."/>
        </authorList>
    </citation>
    <scope>NUCLEOTIDE SEQUENCE</scope>
    <source>
        <strain evidence="11">KCTC 22169</strain>
    </source>
</reference>
<comment type="similarity">
    <text evidence="1 8">Belongs to the pseudouridine synthase RsuA family.</text>
</comment>
<evidence type="ECO:0000256" key="7">
    <source>
        <dbReference type="PROSITE-ProRule" id="PRU00182"/>
    </source>
</evidence>
<keyword evidence="12" id="KW-1185">Reference proteome</keyword>
<dbReference type="CDD" id="cd02556">
    <property type="entry name" value="PseudoU_synth_RluB"/>
    <property type="match status" value="1"/>
</dbReference>
<dbReference type="InterPro" id="IPR006145">
    <property type="entry name" value="PsdUridine_synth_RsuA/RluA"/>
</dbReference>
<proteinExistence type="inferred from homology"/>
<dbReference type="FunFam" id="3.10.290.10:FF:000003">
    <property type="entry name" value="Pseudouridine synthase"/>
    <property type="match status" value="1"/>
</dbReference>
<evidence type="ECO:0000256" key="4">
    <source>
        <dbReference type="ARBA" id="ARBA00023235"/>
    </source>
</evidence>
<keyword evidence="3 7" id="KW-0694">RNA-binding</keyword>
<evidence type="ECO:0000256" key="9">
    <source>
        <dbReference type="SAM" id="MobiDB-lite"/>
    </source>
</evidence>
<dbReference type="PANTHER" id="PTHR47683">
    <property type="entry name" value="PSEUDOURIDINE SYNTHASE FAMILY PROTEIN-RELATED"/>
    <property type="match status" value="1"/>
</dbReference>
<dbReference type="NCBIfam" id="NF007976">
    <property type="entry name" value="PRK10700.1"/>
    <property type="match status" value="1"/>
</dbReference>
<comment type="caution">
    <text evidence="11">The sequence shown here is derived from an EMBL/GenBank/DDBJ whole genome shotgun (WGS) entry which is preliminary data.</text>
</comment>
<feature type="domain" description="RNA-binding S4" evidence="10">
    <location>
        <begin position="4"/>
        <end position="61"/>
    </location>
</feature>
<evidence type="ECO:0000256" key="3">
    <source>
        <dbReference type="ARBA" id="ARBA00022884"/>
    </source>
</evidence>
<dbReference type="InterPro" id="IPR000748">
    <property type="entry name" value="PsdUridine_synth_RsuA/RluB/E/F"/>
</dbReference>
<evidence type="ECO:0000256" key="6">
    <source>
        <dbReference type="ARBA" id="ARBA00037383"/>
    </source>
</evidence>
<dbReference type="GO" id="GO:0160139">
    <property type="term" value="F:23S rRNA pseudouridine(2605) synthase activity"/>
    <property type="evidence" value="ECO:0007669"/>
    <property type="project" value="UniProtKB-EC"/>
</dbReference>
<feature type="compositionally biased region" description="Basic residues" evidence="9">
    <location>
        <begin position="259"/>
        <end position="287"/>
    </location>
</feature>
<evidence type="ECO:0000259" key="10">
    <source>
        <dbReference type="SMART" id="SM00363"/>
    </source>
</evidence>
<dbReference type="SUPFAM" id="SSF55120">
    <property type="entry name" value="Pseudouridine synthase"/>
    <property type="match status" value="1"/>
</dbReference>
<dbReference type="InterPro" id="IPR002942">
    <property type="entry name" value="S4_RNA-bd"/>
</dbReference>
<dbReference type="NCBIfam" id="TIGR00093">
    <property type="entry name" value="pseudouridine synthase"/>
    <property type="match status" value="1"/>
</dbReference>
<keyword evidence="2" id="KW-0698">rRNA processing</keyword>
<evidence type="ECO:0000256" key="2">
    <source>
        <dbReference type="ARBA" id="ARBA00022552"/>
    </source>
</evidence>
<evidence type="ECO:0000256" key="5">
    <source>
        <dbReference type="ARBA" id="ARBA00036944"/>
    </source>
</evidence>